<sequence>MTKIGVILLKNGTVLQHQKDDHVVPWKNTDVLIEGNRISAIGRDLAPPDDAETIDCTNQIISPGMIDTHNHIWMTQLKARHAEDTLLEYVYSGGLQSFNFEPRDIYWGQLGGCLESVDAGTTMVVDHAHMTNSPEHVEEAITATAHSGLRSVYCYVPIVRYKSWNPLIPYPDIVPTWFSGQMESLAKSQPFGNGRVSLGFGFDLWFLPKDKVIKIWEQVRDLGVKLLTTHYCKNRIFGNMILDHHQRNVANSKPDVIIGHGTQASASDAKILSDHGVYVAAAPEVEGQFSLGQPLAFRDNVLVSLGADGHFVGPADIMSQMRLALQHARHHRNQKIIDNDKFPRKNIGTSEEAFNMGTIAGARALRMESQIGSLAVGKLADIVIFDCTSTTMICAAQHDPVTAVVRHSTIRDVNTVIIDGVMRKRGGVLLPVNLDAQQEISKTHSRVGDLSWEETAEELIESRERVAFKLSQIDVEAGGEAFKSLAGIDSSVLV</sequence>
<dbReference type="Pfam" id="PF01979">
    <property type="entry name" value="Amidohydro_1"/>
    <property type="match status" value="1"/>
</dbReference>
<keyword evidence="1 3" id="KW-0378">Hydrolase</keyword>
<dbReference type="Gene3D" id="2.30.40.10">
    <property type="entry name" value="Urease, subunit C, domain 1"/>
    <property type="match status" value="1"/>
</dbReference>
<accession>A0A8H4L423</accession>
<dbReference type="AlphaFoldDB" id="A0A8H4L423"/>
<comment type="caution">
    <text evidence="3">The sequence shown here is derived from an EMBL/GenBank/DDBJ whole genome shotgun (WGS) entry which is preliminary data.</text>
</comment>
<evidence type="ECO:0000259" key="2">
    <source>
        <dbReference type="Pfam" id="PF01979"/>
    </source>
</evidence>
<dbReference type="OrthoDB" id="194468at2759"/>
<dbReference type="Proteomes" id="UP000554235">
    <property type="component" value="Unassembled WGS sequence"/>
</dbReference>
<dbReference type="PANTHER" id="PTHR43794">
    <property type="entry name" value="AMINOHYDROLASE SSNA-RELATED"/>
    <property type="match status" value="1"/>
</dbReference>
<proteinExistence type="predicted"/>
<feature type="domain" description="Amidohydrolase-related" evidence="2">
    <location>
        <begin position="60"/>
        <end position="421"/>
    </location>
</feature>
<reference evidence="3 4" key="1">
    <citation type="submission" date="2020-01" db="EMBL/GenBank/DDBJ databases">
        <title>Identification and distribution of gene clusters putatively required for synthesis of sphingolipid metabolism inhibitors in phylogenetically diverse species of the filamentous fungus Fusarium.</title>
        <authorList>
            <person name="Kim H.-S."/>
            <person name="Busman M."/>
            <person name="Brown D.W."/>
            <person name="Divon H."/>
            <person name="Uhlig S."/>
            <person name="Proctor R.H."/>
        </authorList>
    </citation>
    <scope>NUCLEOTIDE SEQUENCE [LARGE SCALE GENOMIC DNA]</scope>
    <source>
        <strain evidence="3 4">NRRL 20459</strain>
    </source>
</reference>
<dbReference type="InterPro" id="IPR050287">
    <property type="entry name" value="MTA/SAH_deaminase"/>
</dbReference>
<organism evidence="3 4">
    <name type="scientific">Fusarium albosuccineum</name>
    <dbReference type="NCBI Taxonomy" id="1237068"/>
    <lineage>
        <taxon>Eukaryota</taxon>
        <taxon>Fungi</taxon>
        <taxon>Dikarya</taxon>
        <taxon>Ascomycota</taxon>
        <taxon>Pezizomycotina</taxon>
        <taxon>Sordariomycetes</taxon>
        <taxon>Hypocreomycetidae</taxon>
        <taxon>Hypocreales</taxon>
        <taxon>Nectriaceae</taxon>
        <taxon>Fusarium</taxon>
        <taxon>Fusarium decemcellulare species complex</taxon>
    </lineage>
</organism>
<dbReference type="Gene3D" id="3.20.20.140">
    <property type="entry name" value="Metal-dependent hydrolases"/>
    <property type="match status" value="1"/>
</dbReference>
<dbReference type="EMBL" id="JAADYS010001750">
    <property type="protein sequence ID" value="KAF4461270.1"/>
    <property type="molecule type" value="Genomic_DNA"/>
</dbReference>
<evidence type="ECO:0000256" key="1">
    <source>
        <dbReference type="ARBA" id="ARBA00022801"/>
    </source>
</evidence>
<dbReference type="SUPFAM" id="SSF51338">
    <property type="entry name" value="Composite domain of metallo-dependent hydrolases"/>
    <property type="match status" value="1"/>
</dbReference>
<name>A0A8H4L423_9HYPO</name>
<keyword evidence="4" id="KW-1185">Reference proteome</keyword>
<evidence type="ECO:0000313" key="4">
    <source>
        <dbReference type="Proteomes" id="UP000554235"/>
    </source>
</evidence>
<dbReference type="SUPFAM" id="SSF51556">
    <property type="entry name" value="Metallo-dependent hydrolases"/>
    <property type="match status" value="1"/>
</dbReference>
<dbReference type="InterPro" id="IPR006680">
    <property type="entry name" value="Amidohydro-rel"/>
</dbReference>
<dbReference type="GO" id="GO:0016810">
    <property type="term" value="F:hydrolase activity, acting on carbon-nitrogen (but not peptide) bonds"/>
    <property type="evidence" value="ECO:0007669"/>
    <property type="project" value="InterPro"/>
</dbReference>
<evidence type="ECO:0000313" key="3">
    <source>
        <dbReference type="EMBL" id="KAF4461270.1"/>
    </source>
</evidence>
<dbReference type="InterPro" id="IPR011059">
    <property type="entry name" value="Metal-dep_hydrolase_composite"/>
</dbReference>
<dbReference type="PANTHER" id="PTHR43794:SF11">
    <property type="entry name" value="AMIDOHYDROLASE-RELATED DOMAIN-CONTAINING PROTEIN"/>
    <property type="match status" value="1"/>
</dbReference>
<protein>
    <submittedName>
        <fullName evidence="3">Metallo-dependent hydrolase</fullName>
    </submittedName>
</protein>
<dbReference type="InterPro" id="IPR032466">
    <property type="entry name" value="Metal_Hydrolase"/>
</dbReference>
<gene>
    <name evidence="3" type="ORF">FALBO_11931</name>
</gene>